<reference evidence="2" key="1">
    <citation type="journal article" date="2023" name="Mol. Phylogenet. Evol.">
        <title>Genome-scale phylogeny and comparative genomics of the fungal order Sordariales.</title>
        <authorList>
            <person name="Hensen N."/>
            <person name="Bonometti L."/>
            <person name="Westerberg I."/>
            <person name="Brannstrom I.O."/>
            <person name="Guillou S."/>
            <person name="Cros-Aarteil S."/>
            <person name="Calhoun S."/>
            <person name="Haridas S."/>
            <person name="Kuo A."/>
            <person name="Mondo S."/>
            <person name="Pangilinan J."/>
            <person name="Riley R."/>
            <person name="LaButti K."/>
            <person name="Andreopoulos B."/>
            <person name="Lipzen A."/>
            <person name="Chen C."/>
            <person name="Yan M."/>
            <person name="Daum C."/>
            <person name="Ng V."/>
            <person name="Clum A."/>
            <person name="Steindorff A."/>
            <person name="Ohm R.A."/>
            <person name="Martin F."/>
            <person name="Silar P."/>
            <person name="Natvig D.O."/>
            <person name="Lalanne C."/>
            <person name="Gautier V."/>
            <person name="Ament-Velasquez S.L."/>
            <person name="Kruys A."/>
            <person name="Hutchinson M.I."/>
            <person name="Powell A.J."/>
            <person name="Barry K."/>
            <person name="Miller A.N."/>
            <person name="Grigoriev I.V."/>
            <person name="Debuchy R."/>
            <person name="Gladieux P."/>
            <person name="Hiltunen Thoren M."/>
            <person name="Johannesson H."/>
        </authorList>
    </citation>
    <scope>NUCLEOTIDE SEQUENCE [LARGE SCALE GENOMIC DNA]</scope>
    <source>
        <strain evidence="2">CBS 340.73</strain>
    </source>
</reference>
<name>A0AAN6N8R9_9PEZI</name>
<evidence type="ECO:0000313" key="2">
    <source>
        <dbReference type="Proteomes" id="UP001303473"/>
    </source>
</evidence>
<dbReference type="AlphaFoldDB" id="A0AAN6N8R9"/>
<sequence length="86" mass="9871">MAAVYKKAHPDISEYATQACVTAHSLLLGTTYYYYHYIFEIDSKLAHICSYDFCSPYIFQALFVVEEVPRQPGSPWAVWVVRVTVT</sequence>
<dbReference type="EMBL" id="MU853795">
    <property type="protein sequence ID" value="KAK3940529.1"/>
    <property type="molecule type" value="Genomic_DNA"/>
</dbReference>
<gene>
    <name evidence="1" type="ORF">QBC46DRAFT_354107</name>
</gene>
<protein>
    <submittedName>
        <fullName evidence="1">Uncharacterized protein</fullName>
    </submittedName>
</protein>
<comment type="caution">
    <text evidence="1">The sequence shown here is derived from an EMBL/GenBank/DDBJ whole genome shotgun (WGS) entry which is preliminary data.</text>
</comment>
<evidence type="ECO:0000313" key="1">
    <source>
        <dbReference type="EMBL" id="KAK3940529.1"/>
    </source>
</evidence>
<accession>A0AAN6N8R9</accession>
<proteinExistence type="predicted"/>
<keyword evidence="2" id="KW-1185">Reference proteome</keyword>
<dbReference type="Proteomes" id="UP001303473">
    <property type="component" value="Unassembled WGS sequence"/>
</dbReference>
<organism evidence="1 2">
    <name type="scientific">Diplogelasinospora grovesii</name>
    <dbReference type="NCBI Taxonomy" id="303347"/>
    <lineage>
        <taxon>Eukaryota</taxon>
        <taxon>Fungi</taxon>
        <taxon>Dikarya</taxon>
        <taxon>Ascomycota</taxon>
        <taxon>Pezizomycotina</taxon>
        <taxon>Sordariomycetes</taxon>
        <taxon>Sordariomycetidae</taxon>
        <taxon>Sordariales</taxon>
        <taxon>Diplogelasinosporaceae</taxon>
        <taxon>Diplogelasinospora</taxon>
    </lineage>
</organism>